<comment type="caution">
    <text evidence="2">The sequence shown here is derived from an EMBL/GenBank/DDBJ whole genome shotgun (WGS) entry which is preliminary data.</text>
</comment>
<organism evidence="2 3">
    <name type="scientific">Listeria aquatica FSL S10-1188</name>
    <dbReference type="NCBI Taxonomy" id="1265818"/>
    <lineage>
        <taxon>Bacteria</taxon>
        <taxon>Bacillati</taxon>
        <taxon>Bacillota</taxon>
        <taxon>Bacilli</taxon>
        <taxon>Bacillales</taxon>
        <taxon>Listeriaceae</taxon>
        <taxon>Listeria</taxon>
    </lineage>
</organism>
<dbReference type="STRING" id="1265818.MAQA_16041"/>
<dbReference type="RefSeq" id="WP_338151636.1">
    <property type="nucleotide sequence ID" value="NZ_AOCG01000025.1"/>
</dbReference>
<dbReference type="PATRIC" id="fig|1265818.5.peg.3240"/>
<reference evidence="2 3" key="1">
    <citation type="journal article" date="2014" name="Int. J. Syst. Evol. Microbiol.">
        <title>Listeria floridensis sp. nov., Listeria aquatica sp. nov., Listeria cornellensis sp. nov., Listeria riparia sp. nov. and Listeria grandensis sp. nov., from agricultural and natural environments.</title>
        <authorList>
            <person name="den Bakker H.C."/>
            <person name="Warchocki S."/>
            <person name="Wright E.M."/>
            <person name="Allred A.F."/>
            <person name="Ahlstrom C."/>
            <person name="Manuel C.S."/>
            <person name="Stasiewicz M.J."/>
            <person name="Burrell A."/>
            <person name="Roof S."/>
            <person name="Strawn L."/>
            <person name="Fortes E.D."/>
            <person name="Nightingale K.K."/>
            <person name="Kephart D."/>
            <person name="Wiedmann M."/>
        </authorList>
    </citation>
    <scope>NUCLEOTIDE SEQUENCE [LARGE SCALE GENOMIC DNA]</scope>
    <source>
        <strain evidence="2 3">FSL S10-1188</strain>
    </source>
</reference>
<dbReference type="AlphaFoldDB" id="W7ASD5"/>
<protein>
    <recommendedName>
        <fullName evidence="1">DUF3850 domain-containing protein</fullName>
    </recommendedName>
</protein>
<dbReference type="Pfam" id="PF12961">
    <property type="entry name" value="DUF3850"/>
    <property type="match status" value="1"/>
</dbReference>
<evidence type="ECO:0000313" key="2">
    <source>
        <dbReference type="EMBL" id="EUJ16517.1"/>
    </source>
</evidence>
<dbReference type="InterPro" id="IPR039440">
    <property type="entry name" value="DUF3850"/>
</dbReference>
<dbReference type="SUPFAM" id="SSF88697">
    <property type="entry name" value="PUA domain-like"/>
    <property type="match status" value="1"/>
</dbReference>
<sequence>MMNKIHPLKILPKYYLDVISGHKCFEIRENDRDFQVGDYVILREWDGKEYTGSSMKVKITYITDYMQRDGQVVFGFRKLTPKEELFLKEELARNCLF</sequence>
<evidence type="ECO:0000259" key="1">
    <source>
        <dbReference type="Pfam" id="PF12961"/>
    </source>
</evidence>
<evidence type="ECO:0000313" key="3">
    <source>
        <dbReference type="Proteomes" id="UP000019246"/>
    </source>
</evidence>
<dbReference type="InterPro" id="IPR015947">
    <property type="entry name" value="PUA-like_sf"/>
</dbReference>
<accession>W7ASD5</accession>
<name>W7ASD5_9LIST</name>
<dbReference type="EMBL" id="AOCG01000025">
    <property type="protein sequence ID" value="EUJ16517.1"/>
    <property type="molecule type" value="Genomic_DNA"/>
</dbReference>
<dbReference type="Proteomes" id="UP000019246">
    <property type="component" value="Unassembled WGS sequence"/>
</dbReference>
<dbReference type="Gene3D" id="2.30.130.30">
    <property type="entry name" value="Hypothetical protein"/>
    <property type="match status" value="1"/>
</dbReference>
<feature type="domain" description="DUF3850" evidence="1">
    <location>
        <begin position="5"/>
        <end position="76"/>
    </location>
</feature>
<keyword evidence="3" id="KW-1185">Reference proteome</keyword>
<proteinExistence type="predicted"/>
<gene>
    <name evidence="2" type="ORF">MAQA_16041</name>
</gene>